<dbReference type="EMBL" id="JAUESC010000004">
    <property type="protein sequence ID" value="KAK0597742.1"/>
    <property type="molecule type" value="Genomic_DNA"/>
</dbReference>
<dbReference type="Proteomes" id="UP001168877">
    <property type="component" value="Unassembled WGS sequence"/>
</dbReference>
<reference evidence="4" key="2">
    <citation type="submission" date="2023-06" db="EMBL/GenBank/DDBJ databases">
        <authorList>
            <person name="Swenson N.G."/>
            <person name="Wegrzyn J.L."/>
            <person name="Mcevoy S.L."/>
        </authorList>
    </citation>
    <scope>NUCLEOTIDE SEQUENCE</scope>
    <source>
        <strain evidence="4">NS2018</strain>
        <tissue evidence="4">Leaf</tissue>
    </source>
</reference>
<evidence type="ECO:0000256" key="1">
    <source>
        <dbReference type="ARBA" id="ARBA00005921"/>
    </source>
</evidence>
<evidence type="ECO:0000256" key="2">
    <source>
        <dbReference type="ARBA" id="ARBA00023054"/>
    </source>
</evidence>
<dbReference type="PANTHER" id="PTHR31580:SF4">
    <property type="entry name" value="FILAMENT-LIKE PLANT PROTEIN 6"/>
    <property type="match status" value="1"/>
</dbReference>
<dbReference type="InterPro" id="IPR008587">
    <property type="entry name" value="FPP_plant"/>
</dbReference>
<gene>
    <name evidence="4" type="ORF">LWI29_028252</name>
</gene>
<dbReference type="Pfam" id="PF05911">
    <property type="entry name" value="FPP"/>
    <property type="match status" value="1"/>
</dbReference>
<evidence type="ECO:0000313" key="4">
    <source>
        <dbReference type="EMBL" id="KAK0597742.1"/>
    </source>
</evidence>
<evidence type="ECO:0000313" key="5">
    <source>
        <dbReference type="Proteomes" id="UP001168877"/>
    </source>
</evidence>
<dbReference type="AlphaFoldDB" id="A0AA39SP43"/>
<evidence type="ECO:0000256" key="3">
    <source>
        <dbReference type="SAM" id="Coils"/>
    </source>
</evidence>
<organism evidence="4 5">
    <name type="scientific">Acer saccharum</name>
    <name type="common">Sugar maple</name>
    <dbReference type="NCBI Taxonomy" id="4024"/>
    <lineage>
        <taxon>Eukaryota</taxon>
        <taxon>Viridiplantae</taxon>
        <taxon>Streptophyta</taxon>
        <taxon>Embryophyta</taxon>
        <taxon>Tracheophyta</taxon>
        <taxon>Spermatophyta</taxon>
        <taxon>Magnoliopsida</taxon>
        <taxon>eudicotyledons</taxon>
        <taxon>Gunneridae</taxon>
        <taxon>Pentapetalae</taxon>
        <taxon>rosids</taxon>
        <taxon>malvids</taxon>
        <taxon>Sapindales</taxon>
        <taxon>Sapindaceae</taxon>
        <taxon>Hippocastanoideae</taxon>
        <taxon>Acereae</taxon>
        <taxon>Acer</taxon>
    </lineage>
</organism>
<sequence>MEQLLSEVKSQLASSQKLCSLTKTQLKSLTESYKSLELHAEELDSEVKLLGEKTKELDNELLEEKHIHQDALARCKDLQDIVQRCKSCSIRSLSSGADSGIKTKQQEREIAAAAEKLAEDTPDCLCKHKKRTGLQFKNPPSNSRRKCRARRRSPISIPIVVLDLDEEQISKEPGRELQYGRVSAAELVQPGRELHV</sequence>
<protein>
    <submittedName>
        <fullName evidence="4">Uncharacterized protein</fullName>
    </submittedName>
</protein>
<reference evidence="4" key="1">
    <citation type="journal article" date="2022" name="Plant J.">
        <title>Strategies of tolerance reflected in two North American maple genomes.</title>
        <authorList>
            <person name="McEvoy S.L."/>
            <person name="Sezen U.U."/>
            <person name="Trouern-Trend A."/>
            <person name="McMahon S.M."/>
            <person name="Schaberg P.G."/>
            <person name="Yang J."/>
            <person name="Wegrzyn J.L."/>
            <person name="Swenson N.G."/>
        </authorList>
    </citation>
    <scope>NUCLEOTIDE SEQUENCE</scope>
    <source>
        <strain evidence="4">NS2018</strain>
    </source>
</reference>
<accession>A0AA39SP43</accession>
<dbReference type="PANTHER" id="PTHR31580">
    <property type="entry name" value="FILAMENT-LIKE PLANT PROTEIN 4"/>
    <property type="match status" value="1"/>
</dbReference>
<comment type="similarity">
    <text evidence="1">Belongs to the FPP family.</text>
</comment>
<feature type="coiled-coil region" evidence="3">
    <location>
        <begin position="26"/>
        <end position="60"/>
    </location>
</feature>
<comment type="caution">
    <text evidence="4">The sequence shown here is derived from an EMBL/GenBank/DDBJ whole genome shotgun (WGS) entry which is preliminary data.</text>
</comment>
<proteinExistence type="inferred from homology"/>
<name>A0AA39SP43_ACESA</name>
<keyword evidence="2 3" id="KW-0175">Coiled coil</keyword>
<keyword evidence="5" id="KW-1185">Reference proteome</keyword>